<dbReference type="GO" id="GO:0005634">
    <property type="term" value="C:nucleus"/>
    <property type="evidence" value="ECO:0007669"/>
    <property type="project" value="UniProtKB-SubCell"/>
</dbReference>
<dbReference type="Gene3D" id="3.30.160.60">
    <property type="entry name" value="Classic Zinc Finger"/>
    <property type="match status" value="1"/>
</dbReference>
<keyword evidence="5" id="KW-0479">Metal-binding</keyword>
<dbReference type="GO" id="GO:0043021">
    <property type="term" value="F:ribonucleoprotein complex binding"/>
    <property type="evidence" value="ECO:0007669"/>
    <property type="project" value="UniProtKB-ARBA"/>
</dbReference>
<gene>
    <name evidence="15" type="ORF">TCLT_LOCUS8193</name>
</gene>
<keyword evidence="16" id="KW-1185">Reference proteome</keyword>
<dbReference type="Pfam" id="PF12171">
    <property type="entry name" value="zf-C2H2_jaz"/>
    <property type="match status" value="1"/>
</dbReference>
<dbReference type="PROSITE" id="PS50157">
    <property type="entry name" value="ZINC_FINGER_C2H2_2"/>
    <property type="match status" value="1"/>
</dbReference>
<evidence type="ECO:0000313" key="17">
    <source>
        <dbReference type="WBParaSite" id="TCLT_0000820401-mRNA-1"/>
    </source>
</evidence>
<dbReference type="InterPro" id="IPR051879">
    <property type="entry name" value="C2H2-ZF_Maturation_Protein"/>
</dbReference>
<keyword evidence="4" id="KW-0690">Ribosome biogenesis</keyword>
<dbReference type="PROSITE" id="PS00028">
    <property type="entry name" value="ZINC_FINGER_C2H2_1"/>
    <property type="match status" value="1"/>
</dbReference>
<dbReference type="GO" id="GO:0042254">
    <property type="term" value="P:ribosome biogenesis"/>
    <property type="evidence" value="ECO:0007669"/>
    <property type="project" value="UniProtKB-KW"/>
</dbReference>
<evidence type="ECO:0000256" key="8">
    <source>
        <dbReference type="ARBA" id="ARBA00023242"/>
    </source>
</evidence>
<dbReference type="InterPro" id="IPR036236">
    <property type="entry name" value="Znf_C2H2_sf"/>
</dbReference>
<dbReference type="STRING" id="103827.A0A0N5D5C6"/>
<evidence type="ECO:0000256" key="12">
    <source>
        <dbReference type="ARBA" id="ARBA00068297"/>
    </source>
</evidence>
<dbReference type="GO" id="GO:0008270">
    <property type="term" value="F:zinc ion binding"/>
    <property type="evidence" value="ECO:0007669"/>
    <property type="project" value="UniProtKB-KW"/>
</dbReference>
<keyword evidence="6 13" id="KW-0863">Zinc-finger</keyword>
<evidence type="ECO:0000256" key="7">
    <source>
        <dbReference type="ARBA" id="ARBA00022833"/>
    </source>
</evidence>
<dbReference type="Proteomes" id="UP000276776">
    <property type="component" value="Unassembled WGS sequence"/>
</dbReference>
<evidence type="ECO:0000256" key="10">
    <source>
        <dbReference type="ARBA" id="ARBA00057732"/>
    </source>
</evidence>
<comment type="subunit">
    <text evidence="11">Associates with pre-60S ribosomal particles; released from the pre-60S particle very early in the cytoplasm.</text>
</comment>
<evidence type="ECO:0000256" key="5">
    <source>
        <dbReference type="ARBA" id="ARBA00022723"/>
    </source>
</evidence>
<evidence type="ECO:0000256" key="13">
    <source>
        <dbReference type="PROSITE-ProRule" id="PRU00042"/>
    </source>
</evidence>
<dbReference type="OMA" id="CLECDRH"/>
<evidence type="ECO:0000256" key="1">
    <source>
        <dbReference type="ARBA" id="ARBA00004123"/>
    </source>
</evidence>
<dbReference type="GO" id="GO:0005737">
    <property type="term" value="C:cytoplasm"/>
    <property type="evidence" value="ECO:0007669"/>
    <property type="project" value="UniProtKB-SubCell"/>
</dbReference>
<evidence type="ECO:0000256" key="3">
    <source>
        <dbReference type="ARBA" id="ARBA00022490"/>
    </source>
</evidence>
<dbReference type="AlphaFoldDB" id="A0A0N5D5C6"/>
<dbReference type="SMART" id="SM00451">
    <property type="entry name" value="ZnF_U1"/>
    <property type="match status" value="1"/>
</dbReference>
<evidence type="ECO:0000256" key="9">
    <source>
        <dbReference type="ARBA" id="ARBA00038064"/>
    </source>
</evidence>
<comment type="subcellular location">
    <subcellularLocation>
        <location evidence="2">Cytoplasm</location>
    </subcellularLocation>
    <subcellularLocation>
        <location evidence="1">Nucleus</location>
    </subcellularLocation>
</comment>
<protein>
    <recommendedName>
        <fullName evidence="12">Zinc finger protein 593 homolog</fullName>
    </recommendedName>
</protein>
<proteinExistence type="inferred from homology"/>
<dbReference type="InterPro" id="IPR013087">
    <property type="entry name" value="Znf_C2H2_type"/>
</dbReference>
<accession>A0A0N5D5C6</accession>
<dbReference type="EMBL" id="UYYF01004596">
    <property type="protein sequence ID" value="VDN05725.1"/>
    <property type="molecule type" value="Genomic_DNA"/>
</dbReference>
<evidence type="ECO:0000313" key="15">
    <source>
        <dbReference type="EMBL" id="VDN05725.1"/>
    </source>
</evidence>
<dbReference type="PANTHER" id="PTHR46095:SF1">
    <property type="entry name" value="ZINC FINGER PROTEIN 593"/>
    <property type="match status" value="1"/>
</dbReference>
<keyword evidence="8" id="KW-0539">Nucleus</keyword>
<evidence type="ECO:0000256" key="11">
    <source>
        <dbReference type="ARBA" id="ARBA00065398"/>
    </source>
</evidence>
<reference evidence="15 16" key="2">
    <citation type="submission" date="2018-11" db="EMBL/GenBank/DDBJ databases">
        <authorList>
            <consortium name="Pathogen Informatics"/>
        </authorList>
    </citation>
    <scope>NUCLEOTIDE SEQUENCE [LARGE SCALE GENOMIC DNA]</scope>
</reference>
<evidence type="ECO:0000259" key="14">
    <source>
        <dbReference type="PROSITE" id="PS50157"/>
    </source>
</evidence>
<dbReference type="PANTHER" id="PTHR46095">
    <property type="entry name" value="ZINC FINGER PROTEIN 593"/>
    <property type="match status" value="1"/>
</dbReference>
<evidence type="ECO:0000313" key="16">
    <source>
        <dbReference type="Proteomes" id="UP000276776"/>
    </source>
</evidence>
<dbReference type="SUPFAM" id="SSF57667">
    <property type="entry name" value="beta-beta-alpha zinc fingers"/>
    <property type="match status" value="1"/>
</dbReference>
<dbReference type="FunFam" id="3.30.160.60:FF:000299">
    <property type="entry name" value="Zinc finger protein 593"/>
    <property type="match status" value="1"/>
</dbReference>
<evidence type="ECO:0000256" key="4">
    <source>
        <dbReference type="ARBA" id="ARBA00022517"/>
    </source>
</evidence>
<dbReference type="WBParaSite" id="TCLT_0000820401-mRNA-1">
    <property type="protein sequence ID" value="TCLT_0000820401-mRNA-1"/>
    <property type="gene ID" value="TCLT_0000820401"/>
</dbReference>
<keyword evidence="3" id="KW-0963">Cytoplasm</keyword>
<dbReference type="OrthoDB" id="24683at2759"/>
<dbReference type="GO" id="GO:0003676">
    <property type="term" value="F:nucleic acid binding"/>
    <property type="evidence" value="ECO:0007669"/>
    <property type="project" value="InterPro"/>
</dbReference>
<organism evidence="17">
    <name type="scientific">Thelazia callipaeda</name>
    <name type="common">Oriental eyeworm</name>
    <name type="synonym">Parasitic nematode</name>
    <dbReference type="NCBI Taxonomy" id="103827"/>
    <lineage>
        <taxon>Eukaryota</taxon>
        <taxon>Metazoa</taxon>
        <taxon>Ecdysozoa</taxon>
        <taxon>Nematoda</taxon>
        <taxon>Chromadorea</taxon>
        <taxon>Rhabditida</taxon>
        <taxon>Spirurina</taxon>
        <taxon>Spiruromorpha</taxon>
        <taxon>Thelazioidea</taxon>
        <taxon>Thelaziidae</taxon>
        <taxon>Thelazia</taxon>
    </lineage>
</organism>
<dbReference type="InterPro" id="IPR022755">
    <property type="entry name" value="Znf_C2H2_jaz"/>
</dbReference>
<keyword evidence="7" id="KW-0862">Zinc</keyword>
<feature type="domain" description="C2H2-type" evidence="14">
    <location>
        <begin position="51"/>
        <end position="80"/>
    </location>
</feature>
<evidence type="ECO:0000256" key="2">
    <source>
        <dbReference type="ARBA" id="ARBA00004496"/>
    </source>
</evidence>
<comment type="similarity">
    <text evidence="9">Belongs to the ZNF593/BUD20 C2H2-type zinc-finger protein family.</text>
</comment>
<reference evidence="17" key="1">
    <citation type="submission" date="2017-02" db="UniProtKB">
        <authorList>
            <consortium name="WormBaseParasite"/>
        </authorList>
    </citation>
    <scope>IDENTIFICATION</scope>
</reference>
<dbReference type="InterPro" id="IPR003604">
    <property type="entry name" value="Matrin/U1-like-C_Znf_C2H2"/>
</dbReference>
<evidence type="ECO:0000256" key="6">
    <source>
        <dbReference type="ARBA" id="ARBA00022771"/>
    </source>
</evidence>
<comment type="function">
    <text evidence="10">Involved in pre-60S ribosomal particles maturation by promoting the nuclear export of the 60S ribosome.</text>
</comment>
<sequence>MPHKRRQSNKTKKRKGKDLDEIVLSMSLPKRQCLVLIQVKFDPDLPGDGRFSCLECDRHFINSKALKSHISGKSHRQQMKRLLQVPYTQRDAEEAVGLKTVSSSS</sequence>
<name>A0A0N5D5C6_THECL</name>